<sequence>MYGLPTKSHSPRGDSIYELYTSISDAKNVELRSWGFRLKLGTVSRNIALTPWHILESVGGLPPLHPCIHSHWSAPRIGVMVVVRVQAWHRSNGFASRQEISSPHEISPSTSLQSSRNEEKRCGDRSAIMYVECRNTWDTGAIPVDRIRASQGSESCKLRRALAGTSVLASG</sequence>
<evidence type="ECO:0000256" key="1">
    <source>
        <dbReference type="SAM" id="MobiDB-lite"/>
    </source>
</evidence>
<evidence type="ECO:0000313" key="3">
    <source>
        <dbReference type="Proteomes" id="UP000298030"/>
    </source>
</evidence>
<accession>A0A4Y7SF61</accession>
<dbReference type="EMBL" id="QPFP01000139">
    <property type="protein sequence ID" value="TEB20465.1"/>
    <property type="molecule type" value="Genomic_DNA"/>
</dbReference>
<comment type="caution">
    <text evidence="2">The sequence shown here is derived from an EMBL/GenBank/DDBJ whole genome shotgun (WGS) entry which is preliminary data.</text>
</comment>
<dbReference type="Proteomes" id="UP000298030">
    <property type="component" value="Unassembled WGS sequence"/>
</dbReference>
<organism evidence="2 3">
    <name type="scientific">Coprinellus micaceus</name>
    <name type="common">Glistening ink-cap mushroom</name>
    <name type="synonym">Coprinus micaceus</name>
    <dbReference type="NCBI Taxonomy" id="71717"/>
    <lineage>
        <taxon>Eukaryota</taxon>
        <taxon>Fungi</taxon>
        <taxon>Dikarya</taxon>
        <taxon>Basidiomycota</taxon>
        <taxon>Agaricomycotina</taxon>
        <taxon>Agaricomycetes</taxon>
        <taxon>Agaricomycetidae</taxon>
        <taxon>Agaricales</taxon>
        <taxon>Agaricineae</taxon>
        <taxon>Psathyrellaceae</taxon>
        <taxon>Coprinellus</taxon>
    </lineage>
</organism>
<protein>
    <submittedName>
        <fullName evidence="2">Uncharacterized protein</fullName>
    </submittedName>
</protein>
<evidence type="ECO:0000313" key="2">
    <source>
        <dbReference type="EMBL" id="TEB20465.1"/>
    </source>
</evidence>
<gene>
    <name evidence="2" type="ORF">FA13DRAFT_212002</name>
</gene>
<feature type="region of interest" description="Disordered" evidence="1">
    <location>
        <begin position="99"/>
        <end position="120"/>
    </location>
</feature>
<keyword evidence="3" id="KW-1185">Reference proteome</keyword>
<proteinExistence type="predicted"/>
<name>A0A4Y7SF61_COPMI</name>
<reference evidence="2 3" key="1">
    <citation type="journal article" date="2019" name="Nat. Ecol. Evol.">
        <title>Megaphylogeny resolves global patterns of mushroom evolution.</title>
        <authorList>
            <person name="Varga T."/>
            <person name="Krizsan K."/>
            <person name="Foldi C."/>
            <person name="Dima B."/>
            <person name="Sanchez-Garcia M."/>
            <person name="Sanchez-Ramirez S."/>
            <person name="Szollosi G.J."/>
            <person name="Szarkandi J.G."/>
            <person name="Papp V."/>
            <person name="Albert L."/>
            <person name="Andreopoulos W."/>
            <person name="Angelini C."/>
            <person name="Antonin V."/>
            <person name="Barry K.W."/>
            <person name="Bougher N.L."/>
            <person name="Buchanan P."/>
            <person name="Buyck B."/>
            <person name="Bense V."/>
            <person name="Catcheside P."/>
            <person name="Chovatia M."/>
            <person name="Cooper J."/>
            <person name="Damon W."/>
            <person name="Desjardin D."/>
            <person name="Finy P."/>
            <person name="Geml J."/>
            <person name="Haridas S."/>
            <person name="Hughes K."/>
            <person name="Justo A."/>
            <person name="Karasinski D."/>
            <person name="Kautmanova I."/>
            <person name="Kiss B."/>
            <person name="Kocsube S."/>
            <person name="Kotiranta H."/>
            <person name="LaButti K.M."/>
            <person name="Lechner B.E."/>
            <person name="Liimatainen K."/>
            <person name="Lipzen A."/>
            <person name="Lukacs Z."/>
            <person name="Mihaltcheva S."/>
            <person name="Morgado L.N."/>
            <person name="Niskanen T."/>
            <person name="Noordeloos M.E."/>
            <person name="Ohm R.A."/>
            <person name="Ortiz-Santana B."/>
            <person name="Ovrebo C."/>
            <person name="Racz N."/>
            <person name="Riley R."/>
            <person name="Savchenko A."/>
            <person name="Shiryaev A."/>
            <person name="Soop K."/>
            <person name="Spirin V."/>
            <person name="Szebenyi C."/>
            <person name="Tomsovsky M."/>
            <person name="Tulloss R.E."/>
            <person name="Uehling J."/>
            <person name="Grigoriev I.V."/>
            <person name="Vagvolgyi C."/>
            <person name="Papp T."/>
            <person name="Martin F.M."/>
            <person name="Miettinen O."/>
            <person name="Hibbett D.S."/>
            <person name="Nagy L.G."/>
        </authorList>
    </citation>
    <scope>NUCLEOTIDE SEQUENCE [LARGE SCALE GENOMIC DNA]</scope>
    <source>
        <strain evidence="2 3">FP101781</strain>
    </source>
</reference>
<dbReference type="AlphaFoldDB" id="A0A4Y7SF61"/>